<feature type="non-terminal residue" evidence="4">
    <location>
        <position position="193"/>
    </location>
</feature>
<proteinExistence type="predicted"/>
<dbReference type="SUPFAM" id="SSF46689">
    <property type="entry name" value="Homeodomain-like"/>
    <property type="match status" value="1"/>
</dbReference>
<keyword evidence="5" id="KW-1185">Reference proteome</keyword>
<dbReference type="SMART" id="SM00389">
    <property type="entry name" value="HOX"/>
    <property type="match status" value="1"/>
</dbReference>
<dbReference type="Pfam" id="PF00046">
    <property type="entry name" value="Homeodomain"/>
    <property type="match status" value="1"/>
</dbReference>
<dbReference type="Gene3D" id="1.10.10.60">
    <property type="entry name" value="Homeodomain-like"/>
    <property type="match status" value="1"/>
</dbReference>
<dbReference type="CDD" id="cd00086">
    <property type="entry name" value="homeodomain"/>
    <property type="match status" value="1"/>
</dbReference>
<dbReference type="PROSITE" id="PS50071">
    <property type="entry name" value="HOMEOBOX_2"/>
    <property type="match status" value="1"/>
</dbReference>
<evidence type="ECO:0000313" key="4">
    <source>
        <dbReference type="EMBL" id="RUS23976.1"/>
    </source>
</evidence>
<dbReference type="GO" id="GO:0005634">
    <property type="term" value="C:nucleus"/>
    <property type="evidence" value="ECO:0007669"/>
    <property type="project" value="UniProtKB-SubCell"/>
</dbReference>
<keyword evidence="1 2" id="KW-0238">DNA-binding</keyword>
<feature type="domain" description="Homeobox" evidence="3">
    <location>
        <begin position="45"/>
        <end position="91"/>
    </location>
</feature>
<evidence type="ECO:0000259" key="3">
    <source>
        <dbReference type="PROSITE" id="PS50071"/>
    </source>
</evidence>
<reference evidence="4 5" key="1">
    <citation type="journal article" date="2018" name="New Phytol.">
        <title>Phylogenomics of Endogonaceae and evolution of mycorrhizas within Mucoromycota.</title>
        <authorList>
            <person name="Chang Y."/>
            <person name="Desiro A."/>
            <person name="Na H."/>
            <person name="Sandor L."/>
            <person name="Lipzen A."/>
            <person name="Clum A."/>
            <person name="Barry K."/>
            <person name="Grigoriev I.V."/>
            <person name="Martin F.M."/>
            <person name="Stajich J.E."/>
            <person name="Smith M.E."/>
            <person name="Bonito G."/>
            <person name="Spatafora J.W."/>
        </authorList>
    </citation>
    <scope>NUCLEOTIDE SEQUENCE [LARGE SCALE GENOMIC DNA]</scope>
    <source>
        <strain evidence="4 5">AD002</strain>
    </source>
</reference>
<dbReference type="AlphaFoldDB" id="A0A433Q2H3"/>
<feature type="DNA-binding region" description="Homeobox" evidence="1">
    <location>
        <begin position="47"/>
        <end position="92"/>
    </location>
</feature>
<keyword evidence="1 2" id="KW-0371">Homeobox</keyword>
<organism evidence="4 5">
    <name type="scientific">Jimgerdemannia flammicorona</name>
    <dbReference type="NCBI Taxonomy" id="994334"/>
    <lineage>
        <taxon>Eukaryota</taxon>
        <taxon>Fungi</taxon>
        <taxon>Fungi incertae sedis</taxon>
        <taxon>Mucoromycota</taxon>
        <taxon>Mucoromycotina</taxon>
        <taxon>Endogonomycetes</taxon>
        <taxon>Endogonales</taxon>
        <taxon>Endogonaceae</taxon>
        <taxon>Jimgerdemannia</taxon>
    </lineage>
</organism>
<keyword evidence="1 2" id="KW-0539">Nucleus</keyword>
<dbReference type="Proteomes" id="UP000274822">
    <property type="component" value="Unassembled WGS sequence"/>
</dbReference>
<gene>
    <name evidence="4" type="ORF">BC938DRAFT_474320</name>
</gene>
<dbReference type="GO" id="GO:0003677">
    <property type="term" value="F:DNA binding"/>
    <property type="evidence" value="ECO:0007669"/>
    <property type="project" value="UniProtKB-UniRule"/>
</dbReference>
<protein>
    <recommendedName>
        <fullName evidence="3">Homeobox domain-containing protein</fullName>
    </recommendedName>
</protein>
<dbReference type="InterPro" id="IPR009057">
    <property type="entry name" value="Homeodomain-like_sf"/>
</dbReference>
<dbReference type="EMBL" id="RBNJ01017801">
    <property type="protein sequence ID" value="RUS23976.1"/>
    <property type="molecule type" value="Genomic_DNA"/>
</dbReference>
<evidence type="ECO:0000256" key="2">
    <source>
        <dbReference type="RuleBase" id="RU000682"/>
    </source>
</evidence>
<name>A0A433Q2H3_9FUNG</name>
<dbReference type="InterPro" id="IPR001356">
    <property type="entry name" value="HD"/>
</dbReference>
<comment type="subcellular location">
    <subcellularLocation>
        <location evidence="1 2">Nucleus</location>
    </subcellularLocation>
</comment>
<evidence type="ECO:0000256" key="1">
    <source>
        <dbReference type="PROSITE-ProRule" id="PRU00108"/>
    </source>
</evidence>
<accession>A0A433Q2H3</accession>
<evidence type="ECO:0000313" key="5">
    <source>
        <dbReference type="Proteomes" id="UP000274822"/>
    </source>
</evidence>
<sequence>MHYEPICIDVKTSVDFSIIGSSKSDARPSSPLMAEHTLKAMPTVLAVLEAVSNENRLPNGSMKERLENKLQMTVRAVQVWFQNWKKKMQVVRSKDATFVKTRTRTLARRTGIQMTFHHPVHANQSIGVPSTLIALFDRHGTAWQHLVVSEPSHIRENVNTKLLTQAKGHRCIGQWKDGMATLDVVVSLEELKE</sequence>
<comment type="caution">
    <text evidence="4">The sequence shown here is derived from an EMBL/GenBank/DDBJ whole genome shotgun (WGS) entry which is preliminary data.</text>
</comment>